<reference evidence="2" key="1">
    <citation type="journal article" date="2015" name="Nat. Genet.">
        <title>The genome and transcriptome of the zoonotic hookworm Ancylostoma ceylanicum identify infection-specific gene families.</title>
        <authorList>
            <person name="Schwarz E.M."/>
            <person name="Hu Y."/>
            <person name="Antoshechkin I."/>
            <person name="Miller M.M."/>
            <person name="Sternberg P.W."/>
            <person name="Aroian R.V."/>
        </authorList>
    </citation>
    <scope>NUCLEOTIDE SEQUENCE</scope>
    <source>
        <strain evidence="2">HY135</strain>
    </source>
</reference>
<dbReference type="Proteomes" id="UP000024635">
    <property type="component" value="Unassembled WGS sequence"/>
</dbReference>
<sequence length="66" mass="7442">MLACHELKAQLRWRPSATSHTTTTKNTTSSDTDYCDLTQLLAQRHMCNYAGAATIPKMLYCTLCKM</sequence>
<comment type="caution">
    <text evidence="1">The sequence shown here is derived from an EMBL/GenBank/DDBJ whole genome shotgun (WGS) entry which is preliminary data.</text>
</comment>
<name>A0A016V9A7_9BILA</name>
<dbReference type="EMBL" id="JARK01001351">
    <property type="protein sequence ID" value="EYC23552.1"/>
    <property type="molecule type" value="Genomic_DNA"/>
</dbReference>
<protein>
    <submittedName>
        <fullName evidence="1">Uncharacterized protein</fullName>
    </submittedName>
</protein>
<accession>A0A016V9A7</accession>
<evidence type="ECO:0000313" key="1">
    <source>
        <dbReference type="EMBL" id="EYC23552.1"/>
    </source>
</evidence>
<organism evidence="1 2">
    <name type="scientific">Ancylostoma ceylanicum</name>
    <dbReference type="NCBI Taxonomy" id="53326"/>
    <lineage>
        <taxon>Eukaryota</taxon>
        <taxon>Metazoa</taxon>
        <taxon>Ecdysozoa</taxon>
        <taxon>Nematoda</taxon>
        <taxon>Chromadorea</taxon>
        <taxon>Rhabditida</taxon>
        <taxon>Rhabditina</taxon>
        <taxon>Rhabditomorpha</taxon>
        <taxon>Strongyloidea</taxon>
        <taxon>Ancylostomatidae</taxon>
        <taxon>Ancylostomatinae</taxon>
        <taxon>Ancylostoma</taxon>
    </lineage>
</organism>
<dbReference type="AlphaFoldDB" id="A0A016V9A7"/>
<keyword evidence="2" id="KW-1185">Reference proteome</keyword>
<evidence type="ECO:0000313" key="2">
    <source>
        <dbReference type="Proteomes" id="UP000024635"/>
    </source>
</evidence>
<gene>
    <name evidence="1" type="primary">Acey_s0015.g2717</name>
    <name evidence="1" type="ORF">Y032_0015g2717</name>
</gene>
<proteinExistence type="predicted"/>